<comment type="similarity">
    <text evidence="1">Belongs to the AB hydrolase superfamily. Lipase family.</text>
</comment>
<protein>
    <recommendedName>
        <fullName evidence="4">Hydrolase</fullName>
    </recommendedName>
</protein>
<dbReference type="SUPFAM" id="SSF53474">
    <property type="entry name" value="alpha/beta-Hydrolases"/>
    <property type="match status" value="1"/>
</dbReference>
<dbReference type="AlphaFoldDB" id="A0A9P4WS13"/>
<dbReference type="PANTHER" id="PTHR34853">
    <property type="match status" value="1"/>
</dbReference>
<reference evidence="2" key="1">
    <citation type="submission" date="2019-04" db="EMBL/GenBank/DDBJ databases">
        <title>Sequencing of skin fungus with MAO and IRED activity.</title>
        <authorList>
            <person name="Marsaioli A.J."/>
            <person name="Bonatto J.M.C."/>
            <person name="Reis Junior O."/>
        </authorList>
    </citation>
    <scope>NUCLEOTIDE SEQUENCE</scope>
    <source>
        <strain evidence="2">28M1</strain>
    </source>
</reference>
<dbReference type="PIRSF" id="PIRSF029171">
    <property type="entry name" value="Esterase_LipA"/>
    <property type="match status" value="1"/>
</dbReference>
<sequence length="464" mass="49564">MKTQHFINALLTPVVAGTQVANFNVSASVAAQYGCNGTCYEAFSEGIAEDFAEFGALYNESFYATAKNFSSSKPGDILKWQSINPKDFAGSVPPGISAYRIQYTSVDLFGQNVPVTGFVAFPYASPSNGHFYRTVAWAHGTSGVFRGCAPSAMPDLYEYDSWALLTERGYAVIATDYAGLGNNYIGHPYSALVSHANDVYYSVAASRKIWGASLSKDWMSVGHSEGGGTVWSLAESPLVASDSGIAGQYLGTVAQAPGVFQGQTALAATEAAETANSSTTDAGAGVLGELGWAVIGLENVYPNETFSWLDSTYRQRLELARKAQACYDSMEAIATGLDIDQIIDLSDANVAMQALRVIGIIDELSAVGGNKSCQPVLVVQGLADTSVSPEVTEYAWNMTCEAGSEVHLQLYPDIEHDPVIPVSAPSFLQWMDDRFDGKKTNGKCSKVTVKPFDANNVYAPVDED</sequence>
<dbReference type="Gene3D" id="3.40.50.1820">
    <property type="entry name" value="alpha/beta hydrolase"/>
    <property type="match status" value="2"/>
</dbReference>
<gene>
    <name evidence="2" type="ORF">E8E12_001242</name>
</gene>
<dbReference type="EMBL" id="SWKV01000027">
    <property type="protein sequence ID" value="KAF3040046.1"/>
    <property type="molecule type" value="Genomic_DNA"/>
</dbReference>
<comment type="caution">
    <text evidence="2">The sequence shown here is derived from an EMBL/GenBank/DDBJ whole genome shotgun (WGS) entry which is preliminary data.</text>
</comment>
<organism evidence="2 3">
    <name type="scientific">Didymella heteroderae</name>
    <dbReference type="NCBI Taxonomy" id="1769908"/>
    <lineage>
        <taxon>Eukaryota</taxon>
        <taxon>Fungi</taxon>
        <taxon>Dikarya</taxon>
        <taxon>Ascomycota</taxon>
        <taxon>Pezizomycotina</taxon>
        <taxon>Dothideomycetes</taxon>
        <taxon>Pleosporomycetidae</taxon>
        <taxon>Pleosporales</taxon>
        <taxon>Pleosporineae</taxon>
        <taxon>Didymellaceae</taxon>
        <taxon>Didymella</taxon>
    </lineage>
</organism>
<evidence type="ECO:0000256" key="1">
    <source>
        <dbReference type="PIRNR" id="PIRNR029171"/>
    </source>
</evidence>
<accession>A0A9P4WS13</accession>
<dbReference type="GO" id="GO:0004806">
    <property type="term" value="F:triacylglycerol lipase activity"/>
    <property type="evidence" value="ECO:0007669"/>
    <property type="project" value="UniProtKB-UniRule"/>
</dbReference>
<evidence type="ECO:0000313" key="3">
    <source>
        <dbReference type="Proteomes" id="UP000758155"/>
    </source>
</evidence>
<dbReference type="PANTHER" id="PTHR34853:SF1">
    <property type="entry name" value="LIPASE 5"/>
    <property type="match status" value="1"/>
</dbReference>
<feature type="chain" id="PRO_5040557055" description="Hydrolase" evidence="1">
    <location>
        <begin position="18"/>
        <end position="464"/>
    </location>
</feature>
<feature type="signal peptide" evidence="1">
    <location>
        <begin position="1"/>
        <end position="17"/>
    </location>
</feature>
<dbReference type="OrthoDB" id="5382058at2759"/>
<evidence type="ECO:0008006" key="4">
    <source>
        <dbReference type="Google" id="ProtNLM"/>
    </source>
</evidence>
<proteinExistence type="inferred from homology"/>
<keyword evidence="1" id="KW-0732">Signal</keyword>
<dbReference type="InterPro" id="IPR005152">
    <property type="entry name" value="Lipase_secreted"/>
</dbReference>
<name>A0A9P4WS13_9PLEO</name>
<evidence type="ECO:0000313" key="2">
    <source>
        <dbReference type="EMBL" id="KAF3040046.1"/>
    </source>
</evidence>
<dbReference type="Proteomes" id="UP000758155">
    <property type="component" value="Unassembled WGS sequence"/>
</dbReference>
<dbReference type="InterPro" id="IPR029058">
    <property type="entry name" value="AB_hydrolase_fold"/>
</dbReference>
<dbReference type="Pfam" id="PF03583">
    <property type="entry name" value="LIP"/>
    <property type="match status" value="1"/>
</dbReference>
<keyword evidence="3" id="KW-1185">Reference proteome</keyword>
<dbReference type="GO" id="GO:0016042">
    <property type="term" value="P:lipid catabolic process"/>
    <property type="evidence" value="ECO:0007669"/>
    <property type="project" value="UniProtKB-UniRule"/>
</dbReference>